<protein>
    <submittedName>
        <fullName evidence="2">Glutamine amidotransferase</fullName>
        <ecNumber evidence="2">6.3.5.2</ecNumber>
    </submittedName>
</protein>
<dbReference type="PANTHER" id="PTHR42695:SF5">
    <property type="entry name" value="GLUTAMINE AMIDOTRANSFERASE YLR126C-RELATED"/>
    <property type="match status" value="1"/>
</dbReference>
<comment type="caution">
    <text evidence="2">The sequence shown here is derived from an EMBL/GenBank/DDBJ whole genome shotgun (WGS) entry which is preliminary data.</text>
</comment>
<dbReference type="SUPFAM" id="SSF52317">
    <property type="entry name" value="Class I glutamine amidotransferase-like"/>
    <property type="match status" value="1"/>
</dbReference>
<dbReference type="PATRIC" id="fig|106592.7.peg.5513"/>
<dbReference type="GO" id="GO:0016740">
    <property type="term" value="F:transferase activity"/>
    <property type="evidence" value="ECO:0007669"/>
    <property type="project" value="UniProtKB-KW"/>
</dbReference>
<keyword evidence="2" id="KW-0436">Ligase</keyword>
<dbReference type="InterPro" id="IPR017926">
    <property type="entry name" value="GATASE"/>
</dbReference>
<evidence type="ECO:0000313" key="2">
    <source>
        <dbReference type="EMBL" id="KOF13343.1"/>
    </source>
</evidence>
<accession>A0A0L8BFI5</accession>
<proteinExistence type="predicted"/>
<dbReference type="GO" id="GO:0005829">
    <property type="term" value="C:cytosol"/>
    <property type="evidence" value="ECO:0007669"/>
    <property type="project" value="TreeGrafter"/>
</dbReference>
<dbReference type="Proteomes" id="UP000037425">
    <property type="component" value="Unassembled WGS sequence"/>
</dbReference>
<feature type="domain" description="Glutamine amidotransferase" evidence="1">
    <location>
        <begin position="25"/>
        <end position="184"/>
    </location>
</feature>
<gene>
    <name evidence="2" type="ORF">AC244_31570</name>
</gene>
<dbReference type="GO" id="GO:0003922">
    <property type="term" value="F:GMP synthase (glutamine-hydrolyzing) activity"/>
    <property type="evidence" value="ECO:0007669"/>
    <property type="project" value="UniProtKB-EC"/>
</dbReference>
<keyword evidence="2" id="KW-0808">Transferase</keyword>
<reference evidence="3" key="1">
    <citation type="submission" date="2015-07" db="EMBL/GenBank/DDBJ databases">
        <title>Whole genome sequence of an Ensifer adhaerens strain isolated from a cave pool in the Wind Cave National Park.</title>
        <authorList>
            <person name="Eng W.W.H."/>
            <person name="Gan H.M."/>
            <person name="Barton H.A."/>
            <person name="Savka M.A."/>
        </authorList>
    </citation>
    <scope>NUCLEOTIDE SEQUENCE [LARGE SCALE GENOMIC DNA]</scope>
    <source>
        <strain evidence="3">SD006</strain>
    </source>
</reference>
<dbReference type="Gene3D" id="3.40.50.880">
    <property type="match status" value="1"/>
</dbReference>
<organism evidence="2 3">
    <name type="scientific">Ensifer adhaerens</name>
    <name type="common">Sinorhizobium morelense</name>
    <dbReference type="NCBI Taxonomy" id="106592"/>
    <lineage>
        <taxon>Bacteria</taxon>
        <taxon>Pseudomonadati</taxon>
        <taxon>Pseudomonadota</taxon>
        <taxon>Alphaproteobacteria</taxon>
        <taxon>Hyphomicrobiales</taxon>
        <taxon>Rhizobiaceae</taxon>
        <taxon>Sinorhizobium/Ensifer group</taxon>
        <taxon>Ensifer</taxon>
    </lineage>
</organism>
<dbReference type="EC" id="6.3.5.2" evidence="2"/>
<dbReference type="EMBL" id="LGAP01000039">
    <property type="protein sequence ID" value="KOF13343.1"/>
    <property type="molecule type" value="Genomic_DNA"/>
</dbReference>
<dbReference type="Pfam" id="PF00117">
    <property type="entry name" value="GATase"/>
    <property type="match status" value="1"/>
</dbReference>
<name>A0A0L8BFI5_ENSAD</name>
<sequence length="236" mass="25130">MTSKSAQVIRHVHFEDLGTFAAPLRRAGYEIEYHDVGTADFLDFAPDAPDLVVVLGGPIGAYDDQAYPFLRREIDVLAARLETGRPTLGICLGAQLIARASGAQAFPSGIKEIGFEPISLSDAGRASPLRHLREVPMLHWHGDTYDLPAGATLLASTSKTVQQAFSIGNNILGLQFHPEADAGAAFERWLVGHACELAAANVDIGKLRDDAAQFGASLATAAGAMMTAWLEQLHAA</sequence>
<evidence type="ECO:0000259" key="1">
    <source>
        <dbReference type="Pfam" id="PF00117"/>
    </source>
</evidence>
<evidence type="ECO:0000313" key="3">
    <source>
        <dbReference type="Proteomes" id="UP000037425"/>
    </source>
</evidence>
<dbReference type="PROSITE" id="PS51273">
    <property type="entry name" value="GATASE_TYPE_1"/>
    <property type="match status" value="1"/>
</dbReference>
<dbReference type="InterPro" id="IPR029062">
    <property type="entry name" value="Class_I_gatase-like"/>
</dbReference>
<dbReference type="InterPro" id="IPR044992">
    <property type="entry name" value="ChyE-like"/>
</dbReference>
<dbReference type="RefSeq" id="WP_053252767.1">
    <property type="nucleotide sequence ID" value="NZ_LGAP01000039.1"/>
</dbReference>
<keyword evidence="2" id="KW-0315">Glutamine amidotransferase</keyword>
<dbReference type="CDD" id="cd01741">
    <property type="entry name" value="GATase1_1"/>
    <property type="match status" value="1"/>
</dbReference>
<dbReference type="NCBIfam" id="NF005458">
    <property type="entry name" value="PRK07053.1"/>
    <property type="match status" value="1"/>
</dbReference>
<dbReference type="AlphaFoldDB" id="A0A0L8BFI5"/>
<dbReference type="OrthoDB" id="9813383at2"/>
<dbReference type="PANTHER" id="PTHR42695">
    <property type="entry name" value="GLUTAMINE AMIDOTRANSFERASE YLR126C-RELATED"/>
    <property type="match status" value="1"/>
</dbReference>